<dbReference type="PATRIC" id="fig|251703.9.peg.4352"/>
<evidence type="ECO:0000256" key="7">
    <source>
        <dbReference type="RuleBase" id="RU362017"/>
    </source>
</evidence>
<dbReference type="Gene3D" id="1.20.200.10">
    <property type="entry name" value="Fumarase/aspartase (Central domain)"/>
    <property type="match status" value="1"/>
</dbReference>
<evidence type="ECO:0000256" key="2">
    <source>
        <dbReference type="ARBA" id="ARBA00011881"/>
    </source>
</evidence>
<dbReference type="FunFam" id="1.10.275.10:FF:000001">
    <property type="entry name" value="Fumarate hydratase, mitochondrial"/>
    <property type="match status" value="1"/>
</dbReference>
<evidence type="ECO:0000256" key="4">
    <source>
        <dbReference type="ARBA" id="ARBA00016146"/>
    </source>
</evidence>
<dbReference type="PROSITE" id="PS00163">
    <property type="entry name" value="FUMARATE_LYASES"/>
    <property type="match status" value="1"/>
</dbReference>
<dbReference type="GO" id="GO:0006099">
    <property type="term" value="P:tricarboxylic acid cycle"/>
    <property type="evidence" value="ECO:0007669"/>
    <property type="project" value="InterPro"/>
</dbReference>
<dbReference type="PRINTS" id="PR00149">
    <property type="entry name" value="FUMRATELYASE"/>
</dbReference>
<dbReference type="GO" id="GO:0006531">
    <property type="term" value="P:aspartate metabolic process"/>
    <property type="evidence" value="ECO:0007669"/>
    <property type="project" value="InterPro"/>
</dbReference>
<dbReference type="InterPro" id="IPR022761">
    <property type="entry name" value="Fumarate_lyase_N"/>
</dbReference>
<sequence length="539" mass="58222">MIKQKVPQAGCDILPSLRTGCNPGHTCIMPLLHSPAFNSIGQSRAASPLFVAFRHCPCLSEILFIMSSPASSRIEKDLLGVLEVPANAYYGIQTLRAVNNFHLSGVPLSHYPKLVVALAMVKQAAADANHQLGHLNDTKHSAISEACARLIRGDFHDQFVVDMIQGGAGTSTNMNANEVIANIALETMGFEKGEYKHLHPNNDVNMAQSTNDAYPTAIRLGLLLGHDALLASLASLIQAFAAKGEEFNHVLKMGRTQLQDAVPMTLGQEFRAFATTLTEDLNRLRSLAPELLTEVNLGGTAIGTGINADPGYQKLAVDRLALISGQPLVPAADLIEATSDMGAFVLFSGMLKRTAVKLSKICNDLRLLSSGPRTGINEINLPARQPGSSIMPGKVNPVIPEAVNQVAFEIIGNDLSLTMAAEGGQLQLNVMEPLIAYKIFDSIRLLQRAMDMLREHCIVGITANEQRCRELVEHSIGLVTALNPYIGYENSTRIARIALETGRGVLELVREEGLLDDAMLDDILRPENMIAPRLAPLKA</sequence>
<dbReference type="InterPro" id="IPR000362">
    <property type="entry name" value="Fumarate_lyase_fam"/>
</dbReference>
<evidence type="ECO:0000313" key="10">
    <source>
        <dbReference type="EMBL" id="KPZ10411.1"/>
    </source>
</evidence>
<dbReference type="InterPro" id="IPR051546">
    <property type="entry name" value="Aspartate_Ammonia-Lyase"/>
</dbReference>
<dbReference type="EC" id="4.3.1.1" evidence="3 6"/>
<comment type="similarity">
    <text evidence="1 7">Belongs to the class-II fumarase/aspartase family. Aspartase subfamily.</text>
</comment>
<organism evidence="10 11">
    <name type="scientific">Pseudomonas syringae pv. viburni</name>
    <dbReference type="NCBI Taxonomy" id="251703"/>
    <lineage>
        <taxon>Bacteria</taxon>
        <taxon>Pseudomonadati</taxon>
        <taxon>Pseudomonadota</taxon>
        <taxon>Gammaproteobacteria</taxon>
        <taxon>Pseudomonadales</taxon>
        <taxon>Pseudomonadaceae</taxon>
        <taxon>Pseudomonas</taxon>
    </lineage>
</organism>
<gene>
    <name evidence="10" type="ORF">ALO40_05442</name>
</gene>
<dbReference type="AlphaFoldDB" id="A0A0Q0EHS9"/>
<dbReference type="Gene3D" id="1.10.275.10">
    <property type="entry name" value="Fumarase/aspartase (N-terminal domain)"/>
    <property type="match status" value="1"/>
</dbReference>
<dbReference type="NCBIfam" id="NF008909">
    <property type="entry name" value="PRK12273.1"/>
    <property type="match status" value="1"/>
</dbReference>
<evidence type="ECO:0000313" key="11">
    <source>
        <dbReference type="Proteomes" id="UP000050317"/>
    </source>
</evidence>
<feature type="domain" description="Fumarase C C-terminal" evidence="9">
    <location>
        <begin position="478"/>
        <end position="530"/>
    </location>
</feature>
<dbReference type="FunFam" id="1.10.40.30:FF:000002">
    <property type="entry name" value="Fumarate hydratase class II"/>
    <property type="match status" value="1"/>
</dbReference>
<dbReference type="Pfam" id="PF10415">
    <property type="entry name" value="FumaraseC_C"/>
    <property type="match status" value="1"/>
</dbReference>
<proteinExistence type="inferred from homology"/>
<dbReference type="PANTHER" id="PTHR42696:SF2">
    <property type="entry name" value="ASPARTATE AMMONIA-LYASE"/>
    <property type="match status" value="1"/>
</dbReference>
<dbReference type="InterPro" id="IPR018951">
    <property type="entry name" value="Fumarase_C_C"/>
</dbReference>
<name>A0A0Q0EHS9_9PSED</name>
<dbReference type="GO" id="GO:0008797">
    <property type="term" value="F:aspartate ammonia-lyase activity"/>
    <property type="evidence" value="ECO:0007669"/>
    <property type="project" value="UniProtKB-UniRule"/>
</dbReference>
<evidence type="ECO:0000256" key="1">
    <source>
        <dbReference type="ARBA" id="ARBA00005596"/>
    </source>
</evidence>
<dbReference type="InterPro" id="IPR004708">
    <property type="entry name" value="ApsA"/>
</dbReference>
<comment type="caution">
    <text evidence="10">The sequence shown here is derived from an EMBL/GenBank/DDBJ whole genome shotgun (WGS) entry which is preliminary data.</text>
</comment>
<dbReference type="Proteomes" id="UP000050317">
    <property type="component" value="Unassembled WGS sequence"/>
</dbReference>
<comment type="catalytic activity">
    <reaction evidence="7">
        <text>L-aspartate = fumarate + NH4(+)</text>
        <dbReference type="Rhea" id="RHEA:16601"/>
        <dbReference type="ChEBI" id="CHEBI:28938"/>
        <dbReference type="ChEBI" id="CHEBI:29806"/>
        <dbReference type="ChEBI" id="CHEBI:29991"/>
        <dbReference type="EC" id="4.3.1.1"/>
    </reaction>
</comment>
<dbReference type="FunFam" id="1.20.200.10:FF:000001">
    <property type="entry name" value="Fumarate hydratase, mitochondrial"/>
    <property type="match status" value="1"/>
</dbReference>
<keyword evidence="5 7" id="KW-0456">Lyase</keyword>
<accession>A0A0Q0EHS9</accession>
<dbReference type="InterPro" id="IPR008948">
    <property type="entry name" value="L-Aspartase-like"/>
</dbReference>
<dbReference type="GO" id="GO:0005829">
    <property type="term" value="C:cytosol"/>
    <property type="evidence" value="ECO:0007669"/>
    <property type="project" value="TreeGrafter"/>
</dbReference>
<evidence type="ECO:0000259" key="9">
    <source>
        <dbReference type="Pfam" id="PF10415"/>
    </source>
</evidence>
<dbReference type="InterPro" id="IPR020557">
    <property type="entry name" value="Fumarate_lyase_CS"/>
</dbReference>
<protein>
    <recommendedName>
        <fullName evidence="4 6">Aspartate ammonia-lyase</fullName>
        <shortName evidence="7">Aspartase</shortName>
        <ecNumber evidence="3 6">4.3.1.1</ecNumber>
    </recommendedName>
</protein>
<dbReference type="InterPro" id="IPR024083">
    <property type="entry name" value="Fumarase/histidase_N"/>
</dbReference>
<dbReference type="CDD" id="cd01357">
    <property type="entry name" value="Aspartase"/>
    <property type="match status" value="1"/>
</dbReference>
<dbReference type="NCBIfam" id="TIGR00839">
    <property type="entry name" value="aspA"/>
    <property type="match status" value="1"/>
</dbReference>
<dbReference type="Pfam" id="PF00206">
    <property type="entry name" value="Lyase_1"/>
    <property type="match status" value="1"/>
</dbReference>
<reference evidence="10 11" key="1">
    <citation type="submission" date="2015-09" db="EMBL/GenBank/DDBJ databases">
        <title>Genome announcement of multiple Pseudomonas syringae strains.</title>
        <authorList>
            <person name="Thakur S."/>
            <person name="Wang P.W."/>
            <person name="Gong Y."/>
            <person name="Weir B.S."/>
            <person name="Guttman D.S."/>
        </authorList>
    </citation>
    <scope>NUCLEOTIDE SEQUENCE [LARGE SCALE GENOMIC DNA]</scope>
    <source>
        <strain evidence="10 11">ICMP3963</strain>
    </source>
</reference>
<dbReference type="PANTHER" id="PTHR42696">
    <property type="entry name" value="ASPARTATE AMMONIA-LYASE"/>
    <property type="match status" value="1"/>
</dbReference>
<evidence type="ECO:0000256" key="5">
    <source>
        <dbReference type="ARBA" id="ARBA00023239"/>
    </source>
</evidence>
<comment type="subunit">
    <text evidence="2">Homotetramer.</text>
</comment>
<dbReference type="EMBL" id="LJRR01000397">
    <property type="protein sequence ID" value="KPZ10411.1"/>
    <property type="molecule type" value="Genomic_DNA"/>
</dbReference>
<evidence type="ECO:0000259" key="8">
    <source>
        <dbReference type="Pfam" id="PF00206"/>
    </source>
</evidence>
<dbReference type="Gene3D" id="1.10.40.30">
    <property type="entry name" value="Fumarase/aspartase (C-terminal domain)"/>
    <property type="match status" value="1"/>
</dbReference>
<dbReference type="SUPFAM" id="SSF48557">
    <property type="entry name" value="L-aspartase-like"/>
    <property type="match status" value="1"/>
</dbReference>
<evidence type="ECO:0000256" key="6">
    <source>
        <dbReference type="NCBIfam" id="TIGR00839"/>
    </source>
</evidence>
<feature type="domain" description="Fumarate lyase N-terminal" evidence="8">
    <location>
        <begin position="82"/>
        <end position="412"/>
    </location>
</feature>
<evidence type="ECO:0000256" key="3">
    <source>
        <dbReference type="ARBA" id="ARBA00012992"/>
    </source>
</evidence>